<dbReference type="CDD" id="cd06558">
    <property type="entry name" value="crotonase-like"/>
    <property type="match status" value="1"/>
</dbReference>
<protein>
    <submittedName>
        <fullName evidence="2">Enoyl-CoA hydratase</fullName>
    </submittedName>
</protein>
<dbReference type="EMBL" id="QFBC01000004">
    <property type="protein sequence ID" value="PWE56249.1"/>
    <property type="molecule type" value="Genomic_DNA"/>
</dbReference>
<organism evidence="2 3">
    <name type="scientific">Metarhizobium album</name>
    <dbReference type="NCBI Taxonomy" id="2182425"/>
    <lineage>
        <taxon>Bacteria</taxon>
        <taxon>Pseudomonadati</taxon>
        <taxon>Pseudomonadota</taxon>
        <taxon>Alphaproteobacteria</taxon>
        <taxon>Hyphomicrobiales</taxon>
        <taxon>Rhizobiaceae</taxon>
        <taxon>Metarhizobium</taxon>
    </lineage>
</organism>
<dbReference type="InterPro" id="IPR001753">
    <property type="entry name" value="Enoyl-CoA_hydra/iso"/>
</dbReference>
<proteinExistence type="inferred from homology"/>
<evidence type="ECO:0000313" key="3">
    <source>
        <dbReference type="Proteomes" id="UP000245252"/>
    </source>
</evidence>
<evidence type="ECO:0000313" key="2">
    <source>
        <dbReference type="EMBL" id="PWE56249.1"/>
    </source>
</evidence>
<accession>A0A2U2DSR4</accession>
<dbReference type="Proteomes" id="UP000245252">
    <property type="component" value="Unassembled WGS sequence"/>
</dbReference>
<dbReference type="Gene3D" id="3.90.226.10">
    <property type="entry name" value="2-enoyl-CoA Hydratase, Chain A, domain 1"/>
    <property type="match status" value="1"/>
</dbReference>
<dbReference type="PANTHER" id="PTHR43459">
    <property type="entry name" value="ENOYL-COA HYDRATASE"/>
    <property type="match status" value="1"/>
</dbReference>
<dbReference type="AlphaFoldDB" id="A0A2U2DSR4"/>
<dbReference type="Gene3D" id="1.10.12.10">
    <property type="entry name" value="Lyase 2-enoyl-coa Hydratase, Chain A, domain 2"/>
    <property type="match status" value="1"/>
</dbReference>
<name>A0A2U2DSR4_9HYPH</name>
<dbReference type="RefSeq" id="WP_109458569.1">
    <property type="nucleotide sequence ID" value="NZ_QFBC01000004.1"/>
</dbReference>
<sequence length="293" mass="31168">MSGQDSAEPRKLFPRLVRDGHQAVPSALPVTHSHAEGIAEIRFTRPERSNALDLETTAAFAEAVERATSEPSVKVIVVSAEGRNFIAGGDLDYFRTAADRPEAARRLITPLHRALAVLANAPQITIGKIQGAAAGAGMAIALNLDLAIASSNASFNFAYARVGASPDCGGSWILPRLVGQRKALEIALLSETIDALEAARLGIVNRVVPPETLDDEVAGLAARLAAGPALAQDHIKSLMRQSFERSFEEQLDDELADFSDCAATADFSEAIRAFFEKRPPAFAKTCKGPGLRS</sequence>
<dbReference type="InterPro" id="IPR029045">
    <property type="entry name" value="ClpP/crotonase-like_dom_sf"/>
</dbReference>
<dbReference type="OrthoDB" id="9781757at2"/>
<dbReference type="Pfam" id="PF00378">
    <property type="entry name" value="ECH_1"/>
    <property type="match status" value="1"/>
</dbReference>
<comment type="caution">
    <text evidence="2">The sequence shown here is derived from an EMBL/GenBank/DDBJ whole genome shotgun (WGS) entry which is preliminary data.</text>
</comment>
<evidence type="ECO:0000256" key="1">
    <source>
        <dbReference type="ARBA" id="ARBA00005254"/>
    </source>
</evidence>
<dbReference type="PANTHER" id="PTHR43459:SF1">
    <property type="entry name" value="EG:BACN32G11.4 PROTEIN"/>
    <property type="match status" value="1"/>
</dbReference>
<dbReference type="SUPFAM" id="SSF52096">
    <property type="entry name" value="ClpP/crotonase"/>
    <property type="match status" value="1"/>
</dbReference>
<dbReference type="InterPro" id="IPR014748">
    <property type="entry name" value="Enoyl-CoA_hydra_C"/>
</dbReference>
<keyword evidence="3" id="KW-1185">Reference proteome</keyword>
<dbReference type="GO" id="GO:0003824">
    <property type="term" value="F:catalytic activity"/>
    <property type="evidence" value="ECO:0007669"/>
    <property type="project" value="UniProtKB-ARBA"/>
</dbReference>
<comment type="similarity">
    <text evidence="1">Belongs to the enoyl-CoA hydratase/isomerase family.</text>
</comment>
<gene>
    <name evidence="2" type="ORF">DEM27_12565</name>
</gene>
<reference evidence="2 3" key="1">
    <citation type="submission" date="2018-05" db="EMBL/GenBank/DDBJ databases">
        <title>The draft genome of strain NS-104.</title>
        <authorList>
            <person name="Hang P."/>
            <person name="Jiang J."/>
        </authorList>
    </citation>
    <scope>NUCLEOTIDE SEQUENCE [LARGE SCALE GENOMIC DNA]</scope>
    <source>
        <strain evidence="2 3">NS-104</strain>
    </source>
</reference>